<dbReference type="Pfam" id="PF13860">
    <property type="entry name" value="FlgD_ig"/>
    <property type="match status" value="1"/>
</dbReference>
<gene>
    <name evidence="7" type="ORF">J7S20_00260</name>
</gene>
<keyword evidence="3 5" id="KW-1005">Bacterial flagellum biogenesis</keyword>
<feature type="domain" description="FlgD/Vpr Ig-like" evidence="6">
    <location>
        <begin position="106"/>
        <end position="171"/>
    </location>
</feature>
<name>A0A8T4I9W8_9SPHN</name>
<keyword evidence="7" id="KW-0966">Cell projection</keyword>
<comment type="caution">
    <text evidence="7">The sequence shown here is derived from an EMBL/GenBank/DDBJ whole genome shotgun (WGS) entry which is preliminary data.</text>
</comment>
<dbReference type="Pfam" id="PF03963">
    <property type="entry name" value="FlgD"/>
    <property type="match status" value="1"/>
</dbReference>
<dbReference type="InterPro" id="IPR025965">
    <property type="entry name" value="FlgD/Vpr_Ig-like"/>
</dbReference>
<evidence type="ECO:0000313" key="7">
    <source>
        <dbReference type="EMBL" id="MBR0550932.1"/>
    </source>
</evidence>
<proteinExistence type="inferred from homology"/>
<organism evidence="7 8">
    <name type="scientific">Stakelama marina</name>
    <dbReference type="NCBI Taxonomy" id="2826939"/>
    <lineage>
        <taxon>Bacteria</taxon>
        <taxon>Pseudomonadati</taxon>
        <taxon>Pseudomonadota</taxon>
        <taxon>Alphaproteobacteria</taxon>
        <taxon>Sphingomonadales</taxon>
        <taxon>Sphingomonadaceae</taxon>
        <taxon>Stakelama</taxon>
    </lineage>
</organism>
<evidence type="ECO:0000259" key="6">
    <source>
        <dbReference type="Pfam" id="PF13860"/>
    </source>
</evidence>
<dbReference type="RefSeq" id="WP_284052228.1">
    <property type="nucleotide sequence ID" value="NZ_JAGRQC010000001.1"/>
</dbReference>
<comment type="similarity">
    <text evidence="1 5">Belongs to the FlgD family.</text>
</comment>
<evidence type="ECO:0000256" key="5">
    <source>
        <dbReference type="RuleBase" id="RU362076"/>
    </source>
</evidence>
<accession>A0A8T4I9W8</accession>
<keyword evidence="7" id="KW-0282">Flagellum</keyword>
<keyword evidence="8" id="KW-1185">Reference proteome</keyword>
<reference evidence="7" key="1">
    <citation type="submission" date="2021-04" db="EMBL/GenBank/DDBJ databases">
        <title>Ouciella asimina sp. nov., isolated from the surface seawater in the hydrothermal field of Okinawa Trough.</title>
        <authorList>
            <person name="Shuang W."/>
        </authorList>
    </citation>
    <scope>NUCLEOTIDE SEQUENCE</scope>
    <source>
        <strain evidence="7">LXI357</strain>
    </source>
</reference>
<evidence type="ECO:0000256" key="1">
    <source>
        <dbReference type="ARBA" id="ARBA00010577"/>
    </source>
</evidence>
<dbReference type="AlphaFoldDB" id="A0A8T4I9W8"/>
<keyword evidence="7" id="KW-0969">Cilium</keyword>
<dbReference type="Proteomes" id="UP000676996">
    <property type="component" value="Unassembled WGS sequence"/>
</dbReference>
<evidence type="ECO:0000313" key="8">
    <source>
        <dbReference type="Proteomes" id="UP000676996"/>
    </source>
</evidence>
<dbReference type="GO" id="GO:0044781">
    <property type="term" value="P:bacterial-type flagellum organization"/>
    <property type="evidence" value="ECO:0007669"/>
    <property type="project" value="UniProtKB-UniRule"/>
</dbReference>
<evidence type="ECO:0000256" key="2">
    <source>
        <dbReference type="ARBA" id="ARBA00016013"/>
    </source>
</evidence>
<dbReference type="EMBL" id="JAGRQC010000001">
    <property type="protein sequence ID" value="MBR0550932.1"/>
    <property type="molecule type" value="Genomic_DNA"/>
</dbReference>
<comment type="function">
    <text evidence="4 5">Required for flagellar hook formation. May act as a scaffolding protein.</text>
</comment>
<dbReference type="InterPro" id="IPR005648">
    <property type="entry name" value="FlgD"/>
</dbReference>
<evidence type="ECO:0000256" key="4">
    <source>
        <dbReference type="ARBA" id="ARBA00024746"/>
    </source>
</evidence>
<evidence type="ECO:0000256" key="3">
    <source>
        <dbReference type="ARBA" id="ARBA00022795"/>
    </source>
</evidence>
<dbReference type="Gene3D" id="2.30.30.910">
    <property type="match status" value="1"/>
</dbReference>
<protein>
    <recommendedName>
        <fullName evidence="2 5">Basal-body rod modification protein FlgD</fullName>
    </recommendedName>
</protein>
<sequence>MTSISAATTAQNVAASPAATSSLTADFNMFLNLLTTQMQNQDPLDPMDTSEYTQQLVQYSQVEQSIQQTSTLKDILSSLSTQDMAQAANFLGRQAEFDTPVAGLSADTPAQWRWQADRSVQSVTATISDASGRVVETRTLTPGKDGEFVWDGSLANGGKVAPGSYSLELQGLDSNGTSVPVTVHSVGTVGEVATVDGAVQLGVNGATLPASAMVRMVSQNG</sequence>
<dbReference type="Gene3D" id="2.60.40.4070">
    <property type="match status" value="1"/>
</dbReference>